<keyword evidence="1 8" id="KW-0963">Cytoplasm</keyword>
<keyword evidence="4 8" id="KW-0547">Nucleotide-binding</keyword>
<keyword evidence="7 8" id="KW-0501">Molybdenum cofactor biosynthesis</keyword>
<dbReference type="EMBL" id="CP061799">
    <property type="protein sequence ID" value="QTA80714.1"/>
    <property type="molecule type" value="Genomic_DNA"/>
</dbReference>
<proteinExistence type="inferred from homology"/>
<feature type="domain" description="MobA-like NTP transferase" evidence="9">
    <location>
        <begin position="13"/>
        <end position="158"/>
    </location>
</feature>
<dbReference type="PANTHER" id="PTHR19136:SF81">
    <property type="entry name" value="MOLYBDENUM COFACTOR GUANYLYLTRANSFERASE"/>
    <property type="match status" value="1"/>
</dbReference>
<evidence type="ECO:0000256" key="5">
    <source>
        <dbReference type="ARBA" id="ARBA00022842"/>
    </source>
</evidence>
<keyword evidence="3 8" id="KW-0479">Metal-binding</keyword>
<keyword evidence="11" id="KW-1185">Reference proteome</keyword>
<evidence type="ECO:0000313" key="11">
    <source>
        <dbReference type="Proteomes" id="UP000663720"/>
    </source>
</evidence>
<dbReference type="GO" id="GO:0006777">
    <property type="term" value="P:Mo-molybdopterin cofactor biosynthetic process"/>
    <property type="evidence" value="ECO:0007669"/>
    <property type="project" value="UniProtKB-KW"/>
</dbReference>
<dbReference type="Pfam" id="PF12804">
    <property type="entry name" value="NTP_transf_3"/>
    <property type="match status" value="1"/>
</dbReference>
<evidence type="ECO:0000256" key="3">
    <source>
        <dbReference type="ARBA" id="ARBA00022723"/>
    </source>
</evidence>
<dbReference type="GO" id="GO:0046872">
    <property type="term" value="F:metal ion binding"/>
    <property type="evidence" value="ECO:0007669"/>
    <property type="project" value="UniProtKB-KW"/>
</dbReference>
<dbReference type="GO" id="GO:0005737">
    <property type="term" value="C:cytoplasm"/>
    <property type="evidence" value="ECO:0007669"/>
    <property type="project" value="UniProtKB-SubCell"/>
</dbReference>
<evidence type="ECO:0000256" key="7">
    <source>
        <dbReference type="ARBA" id="ARBA00023150"/>
    </source>
</evidence>
<feature type="binding site" evidence="8">
    <location>
        <position position="103"/>
    </location>
    <ligand>
        <name>GTP</name>
        <dbReference type="ChEBI" id="CHEBI:37565"/>
    </ligand>
</feature>
<comment type="catalytic activity">
    <reaction evidence="8">
        <text>Mo-molybdopterin + GTP + H(+) = Mo-molybdopterin guanine dinucleotide + diphosphate</text>
        <dbReference type="Rhea" id="RHEA:34243"/>
        <dbReference type="ChEBI" id="CHEBI:15378"/>
        <dbReference type="ChEBI" id="CHEBI:33019"/>
        <dbReference type="ChEBI" id="CHEBI:37565"/>
        <dbReference type="ChEBI" id="CHEBI:71302"/>
        <dbReference type="ChEBI" id="CHEBI:71310"/>
        <dbReference type="EC" id="2.7.7.77"/>
    </reaction>
</comment>
<evidence type="ECO:0000256" key="6">
    <source>
        <dbReference type="ARBA" id="ARBA00023134"/>
    </source>
</evidence>
<comment type="caution">
    <text evidence="8">Lacks conserved residue(s) required for the propagation of feature annotation.</text>
</comment>
<protein>
    <recommendedName>
        <fullName evidence="8">Probable molybdenum cofactor guanylyltransferase</fullName>
        <shortName evidence="8">MoCo guanylyltransferase</shortName>
        <ecNumber evidence="8">2.7.7.77</ecNumber>
    </recommendedName>
    <alternativeName>
        <fullName evidence="8">GTP:molybdopterin guanylyltransferase</fullName>
    </alternativeName>
    <alternativeName>
        <fullName evidence="8">Mo-MPT guanylyltransferase</fullName>
    </alternativeName>
    <alternativeName>
        <fullName evidence="8">Molybdopterin guanylyltransferase</fullName>
    </alternativeName>
    <alternativeName>
        <fullName evidence="8">Molybdopterin-guanine dinucleotide synthase</fullName>
        <shortName evidence="8">MGD synthase</shortName>
    </alternativeName>
</protein>
<feature type="binding site" evidence="8">
    <location>
        <position position="74"/>
    </location>
    <ligand>
        <name>GTP</name>
        <dbReference type="ChEBI" id="CHEBI:37565"/>
    </ligand>
</feature>
<accession>A0A975GGY2</accession>
<keyword evidence="2 8" id="KW-0808">Transferase</keyword>
<dbReference type="InterPro" id="IPR025877">
    <property type="entry name" value="MobA-like_NTP_Trfase"/>
</dbReference>
<comment type="similarity">
    <text evidence="8">Belongs to the MobA family.</text>
</comment>
<gene>
    <name evidence="8 10" type="primary">mobA</name>
    <name evidence="10" type="ORF">dnl_30270</name>
</gene>
<reference evidence="10" key="1">
    <citation type="journal article" date="2021" name="Microb. Physiol.">
        <title>Proteogenomic Insights into the Physiology of Marine, Sulfate-Reducing, Filamentous Desulfonema limicola and Desulfonema magnum.</title>
        <authorList>
            <person name="Schnaars V."/>
            <person name="Wohlbrand L."/>
            <person name="Scheve S."/>
            <person name="Hinrichs C."/>
            <person name="Reinhardt R."/>
            <person name="Rabus R."/>
        </authorList>
    </citation>
    <scope>NUCLEOTIDE SEQUENCE</scope>
    <source>
        <strain evidence="10">5ac10</strain>
    </source>
</reference>
<keyword evidence="6 8" id="KW-0342">GTP-binding</keyword>
<dbReference type="EC" id="2.7.7.77" evidence="8"/>
<evidence type="ECO:0000259" key="9">
    <source>
        <dbReference type="Pfam" id="PF12804"/>
    </source>
</evidence>
<comment type="cofactor">
    <cofactor evidence="8">
        <name>Mg(2+)</name>
        <dbReference type="ChEBI" id="CHEBI:18420"/>
    </cofactor>
</comment>
<dbReference type="AlphaFoldDB" id="A0A975GGY2"/>
<evidence type="ECO:0000256" key="2">
    <source>
        <dbReference type="ARBA" id="ARBA00022679"/>
    </source>
</evidence>
<dbReference type="GO" id="GO:0005525">
    <property type="term" value="F:GTP binding"/>
    <property type="evidence" value="ECO:0007669"/>
    <property type="project" value="UniProtKB-UniRule"/>
</dbReference>
<evidence type="ECO:0000256" key="4">
    <source>
        <dbReference type="ARBA" id="ARBA00022741"/>
    </source>
</evidence>
<evidence type="ECO:0000256" key="8">
    <source>
        <dbReference type="HAMAP-Rule" id="MF_00316"/>
    </source>
</evidence>
<dbReference type="InterPro" id="IPR029044">
    <property type="entry name" value="Nucleotide-diphossugar_trans"/>
</dbReference>
<name>A0A975GGY2_9BACT</name>
<organism evidence="10 11">
    <name type="scientific">Desulfonema limicola</name>
    <dbReference type="NCBI Taxonomy" id="45656"/>
    <lineage>
        <taxon>Bacteria</taxon>
        <taxon>Pseudomonadati</taxon>
        <taxon>Thermodesulfobacteriota</taxon>
        <taxon>Desulfobacteria</taxon>
        <taxon>Desulfobacterales</taxon>
        <taxon>Desulfococcaceae</taxon>
        <taxon>Desulfonema</taxon>
    </lineage>
</organism>
<dbReference type="PANTHER" id="PTHR19136">
    <property type="entry name" value="MOLYBDENUM COFACTOR GUANYLYLTRANSFERASE"/>
    <property type="match status" value="1"/>
</dbReference>
<dbReference type="KEGG" id="dli:dnl_30270"/>
<comment type="domain">
    <text evidence="8">The N-terminal domain determines nucleotide recognition and specific binding, while the C-terminal domain determines the specific binding to the target protein.</text>
</comment>
<dbReference type="Proteomes" id="UP000663720">
    <property type="component" value="Chromosome"/>
</dbReference>
<dbReference type="Gene3D" id="3.90.550.10">
    <property type="entry name" value="Spore Coat Polysaccharide Biosynthesis Protein SpsA, Chain A"/>
    <property type="match status" value="1"/>
</dbReference>
<feature type="binding site" evidence="8">
    <location>
        <position position="29"/>
    </location>
    <ligand>
        <name>GTP</name>
        <dbReference type="ChEBI" id="CHEBI:37565"/>
    </ligand>
</feature>
<keyword evidence="5 8" id="KW-0460">Magnesium</keyword>
<dbReference type="GO" id="GO:0061603">
    <property type="term" value="F:molybdenum cofactor guanylyltransferase activity"/>
    <property type="evidence" value="ECO:0007669"/>
    <property type="project" value="UniProtKB-EC"/>
</dbReference>
<comment type="function">
    <text evidence="8">Transfers a GMP moiety from GTP to Mo-molybdopterin (Mo-MPT) cofactor (Moco or molybdenum cofactor) to form Mo-molybdopterin guanine dinucleotide (Mo-MGD) cofactor.</text>
</comment>
<dbReference type="SUPFAM" id="SSF53448">
    <property type="entry name" value="Nucleotide-diphospho-sugar transferases"/>
    <property type="match status" value="1"/>
</dbReference>
<evidence type="ECO:0000256" key="1">
    <source>
        <dbReference type="ARBA" id="ARBA00022490"/>
    </source>
</evidence>
<dbReference type="CDD" id="cd02503">
    <property type="entry name" value="MobA"/>
    <property type="match status" value="1"/>
</dbReference>
<feature type="binding site" evidence="8">
    <location>
        <begin position="16"/>
        <end position="18"/>
    </location>
    <ligand>
        <name>GTP</name>
        <dbReference type="ChEBI" id="CHEBI:37565"/>
    </ligand>
</feature>
<dbReference type="HAMAP" id="MF_00316">
    <property type="entry name" value="MobA"/>
    <property type="match status" value="1"/>
</dbReference>
<comment type="subcellular location">
    <subcellularLocation>
        <location evidence="8">Cytoplasm</location>
    </subcellularLocation>
</comment>
<dbReference type="InterPro" id="IPR013482">
    <property type="entry name" value="Molybde_CF_guanTrfase"/>
</dbReference>
<evidence type="ECO:0000313" key="10">
    <source>
        <dbReference type="EMBL" id="QTA80714.1"/>
    </source>
</evidence>
<feature type="binding site" evidence="8">
    <location>
        <position position="103"/>
    </location>
    <ligand>
        <name>Mg(2+)</name>
        <dbReference type="ChEBI" id="CHEBI:18420"/>
    </ligand>
</feature>
<sequence length="205" mass="23273">MKKNTKQTLPCSAVILSGGLNSRMGGNNKAFLNIGGTLIIDRILNTLEQIFSDIILVTRQPKLYEKWNIRVVEDLFDVRSSLTGIHAGLVNASQEHAFFVACDTPFLKKELVKTLLNHLEPDLDIIVPVIEDHYEPLCAIYSKQCIPFIEEQLQTDKLKIINLFDNVKVKTLEKEILTKHDPELISFFNVNTPQALEKSRSLNKE</sequence>
<dbReference type="RefSeq" id="WP_207692327.1">
    <property type="nucleotide sequence ID" value="NZ_CP061799.1"/>
</dbReference>